<evidence type="ECO:0000259" key="2">
    <source>
        <dbReference type="PROSITE" id="PS51462"/>
    </source>
</evidence>
<dbReference type="GO" id="GO:0006203">
    <property type="term" value="P:dGTP catabolic process"/>
    <property type="evidence" value="ECO:0007669"/>
    <property type="project" value="TreeGrafter"/>
</dbReference>
<keyword evidence="1" id="KW-0378">Hydrolase</keyword>
<dbReference type="GO" id="GO:0035539">
    <property type="term" value="F:8-oxo-7,8-dihydrodeoxyguanosine triphosphate pyrophosphatase activity"/>
    <property type="evidence" value="ECO:0007669"/>
    <property type="project" value="TreeGrafter"/>
</dbReference>
<dbReference type="PANTHER" id="PTHR16099">
    <property type="entry name" value="8-OXO-DGTP DIPHOSPHATES NUDT15"/>
    <property type="match status" value="1"/>
</dbReference>
<dbReference type="FunFam" id="3.90.79.10:FF:000060">
    <property type="entry name" value="Nudix hydrolase 1"/>
    <property type="match status" value="1"/>
</dbReference>
<dbReference type="InterPro" id="IPR020084">
    <property type="entry name" value="NUDIX_hydrolase_CS"/>
</dbReference>
<dbReference type="STRING" id="1802591.A2113_01780"/>
<dbReference type="CDD" id="cd04678">
    <property type="entry name" value="NUDIX_MTH2_Nudt15"/>
    <property type="match status" value="1"/>
</dbReference>
<proteinExistence type="predicted"/>
<accession>A0A1G1W495</accession>
<comment type="caution">
    <text evidence="3">The sequence shown here is derived from an EMBL/GenBank/DDBJ whole genome shotgun (WGS) entry which is preliminary data.</text>
</comment>
<evidence type="ECO:0000313" key="3">
    <source>
        <dbReference type="EMBL" id="OGY22485.1"/>
    </source>
</evidence>
<sequence>MKEKKLSPKVGVGIMIFKDGKVLLGKRQGSHGAGEYAFPGGHLEYMESFADCAKREVMEETGLEIKNIRFQYLANVKKYAPKQYVHVGLTAHWVSNEPKNLEPEKNEGDWQWYSLSNLPKPIFEVCRLALEAYQTGKNYFDS</sequence>
<evidence type="ECO:0000313" key="4">
    <source>
        <dbReference type="Proteomes" id="UP000176299"/>
    </source>
</evidence>
<gene>
    <name evidence="3" type="ORF">A2113_01780</name>
</gene>
<dbReference type="PROSITE" id="PS00893">
    <property type="entry name" value="NUDIX_BOX"/>
    <property type="match status" value="1"/>
</dbReference>
<dbReference type="InterPro" id="IPR015797">
    <property type="entry name" value="NUDIX_hydrolase-like_dom_sf"/>
</dbReference>
<dbReference type="PROSITE" id="PS51462">
    <property type="entry name" value="NUDIX"/>
    <property type="match status" value="1"/>
</dbReference>
<dbReference type="Pfam" id="PF00293">
    <property type="entry name" value="NUDIX"/>
    <property type="match status" value="1"/>
</dbReference>
<evidence type="ECO:0000256" key="1">
    <source>
        <dbReference type="ARBA" id="ARBA00022801"/>
    </source>
</evidence>
<protein>
    <recommendedName>
        <fullName evidence="2">Nudix hydrolase domain-containing protein</fullName>
    </recommendedName>
</protein>
<dbReference type="Proteomes" id="UP000176299">
    <property type="component" value="Unassembled WGS sequence"/>
</dbReference>
<dbReference type="InterPro" id="IPR000086">
    <property type="entry name" value="NUDIX_hydrolase_dom"/>
</dbReference>
<dbReference type="EMBL" id="MHCN01000006">
    <property type="protein sequence ID" value="OGY22485.1"/>
    <property type="molecule type" value="Genomic_DNA"/>
</dbReference>
<dbReference type="Gene3D" id="3.90.79.10">
    <property type="entry name" value="Nucleoside Triphosphate Pyrophosphohydrolase"/>
    <property type="match status" value="1"/>
</dbReference>
<feature type="domain" description="Nudix hydrolase" evidence="2">
    <location>
        <begin position="7"/>
        <end position="134"/>
    </location>
</feature>
<dbReference type="SUPFAM" id="SSF55811">
    <property type="entry name" value="Nudix"/>
    <property type="match status" value="1"/>
</dbReference>
<dbReference type="AlphaFoldDB" id="A0A1G1W495"/>
<name>A0A1G1W495_9BACT</name>
<reference evidence="3 4" key="1">
    <citation type="journal article" date="2016" name="Nat. Commun.">
        <title>Thousands of microbial genomes shed light on interconnected biogeochemical processes in an aquifer system.</title>
        <authorList>
            <person name="Anantharaman K."/>
            <person name="Brown C.T."/>
            <person name="Hug L.A."/>
            <person name="Sharon I."/>
            <person name="Castelle C.J."/>
            <person name="Probst A.J."/>
            <person name="Thomas B.C."/>
            <person name="Singh A."/>
            <person name="Wilkins M.J."/>
            <person name="Karaoz U."/>
            <person name="Brodie E.L."/>
            <person name="Williams K.H."/>
            <person name="Hubbard S.S."/>
            <person name="Banfield J.F."/>
        </authorList>
    </citation>
    <scope>NUCLEOTIDE SEQUENCE [LARGE SCALE GENOMIC DNA]</scope>
</reference>
<dbReference type="GO" id="GO:0005829">
    <property type="term" value="C:cytosol"/>
    <property type="evidence" value="ECO:0007669"/>
    <property type="project" value="TreeGrafter"/>
</dbReference>
<organism evidence="3 4">
    <name type="scientific">Candidatus Woykebacteria bacterium GWA1_44_8</name>
    <dbReference type="NCBI Taxonomy" id="1802591"/>
    <lineage>
        <taxon>Bacteria</taxon>
        <taxon>Candidatus Woykeibacteriota</taxon>
    </lineage>
</organism>
<dbReference type="PANTHER" id="PTHR16099:SF5">
    <property type="entry name" value="NUCLEOTIDE TRIPHOSPHATE DIPHOSPHATASE NUDT15"/>
    <property type="match status" value="1"/>
</dbReference>